<dbReference type="Pfam" id="PF00172">
    <property type="entry name" value="Zn_clus"/>
    <property type="match status" value="1"/>
</dbReference>
<dbReference type="Pfam" id="PF11951">
    <property type="entry name" value="Fungal_trans_2"/>
    <property type="match status" value="1"/>
</dbReference>
<organism evidence="9 10">
    <name type="scientific">Apodospora peruviana</name>
    <dbReference type="NCBI Taxonomy" id="516989"/>
    <lineage>
        <taxon>Eukaryota</taxon>
        <taxon>Fungi</taxon>
        <taxon>Dikarya</taxon>
        <taxon>Ascomycota</taxon>
        <taxon>Pezizomycotina</taxon>
        <taxon>Sordariomycetes</taxon>
        <taxon>Sordariomycetidae</taxon>
        <taxon>Sordariales</taxon>
        <taxon>Lasiosphaeriaceae</taxon>
        <taxon>Apodospora</taxon>
    </lineage>
</organism>
<keyword evidence="6" id="KW-0539">Nucleus</keyword>
<evidence type="ECO:0000256" key="7">
    <source>
        <dbReference type="SAM" id="MobiDB-lite"/>
    </source>
</evidence>
<dbReference type="AlphaFoldDB" id="A0AAE0ICS7"/>
<keyword evidence="4" id="KW-0238">DNA-binding</keyword>
<evidence type="ECO:0000256" key="4">
    <source>
        <dbReference type="ARBA" id="ARBA00023125"/>
    </source>
</evidence>
<dbReference type="InterPro" id="IPR001138">
    <property type="entry name" value="Zn2Cys6_DnaBD"/>
</dbReference>
<evidence type="ECO:0000256" key="3">
    <source>
        <dbReference type="ARBA" id="ARBA00023015"/>
    </source>
</evidence>
<dbReference type="GO" id="GO:0000981">
    <property type="term" value="F:DNA-binding transcription factor activity, RNA polymerase II-specific"/>
    <property type="evidence" value="ECO:0007669"/>
    <property type="project" value="InterPro"/>
</dbReference>
<evidence type="ECO:0000313" key="10">
    <source>
        <dbReference type="Proteomes" id="UP001283341"/>
    </source>
</evidence>
<evidence type="ECO:0000259" key="8">
    <source>
        <dbReference type="PROSITE" id="PS50048"/>
    </source>
</evidence>
<dbReference type="PANTHER" id="PTHR36206">
    <property type="entry name" value="ASPERCRYPTIN BIOSYNTHESIS CLUSTER-SPECIFIC TRANSCRIPTION REGULATOR ATNN-RELATED"/>
    <property type="match status" value="1"/>
</dbReference>
<reference evidence="9" key="1">
    <citation type="journal article" date="2023" name="Mol. Phylogenet. Evol.">
        <title>Genome-scale phylogeny and comparative genomics of the fungal order Sordariales.</title>
        <authorList>
            <person name="Hensen N."/>
            <person name="Bonometti L."/>
            <person name="Westerberg I."/>
            <person name="Brannstrom I.O."/>
            <person name="Guillou S."/>
            <person name="Cros-Aarteil S."/>
            <person name="Calhoun S."/>
            <person name="Haridas S."/>
            <person name="Kuo A."/>
            <person name="Mondo S."/>
            <person name="Pangilinan J."/>
            <person name="Riley R."/>
            <person name="LaButti K."/>
            <person name="Andreopoulos B."/>
            <person name="Lipzen A."/>
            <person name="Chen C."/>
            <person name="Yan M."/>
            <person name="Daum C."/>
            <person name="Ng V."/>
            <person name="Clum A."/>
            <person name="Steindorff A."/>
            <person name="Ohm R.A."/>
            <person name="Martin F."/>
            <person name="Silar P."/>
            <person name="Natvig D.O."/>
            <person name="Lalanne C."/>
            <person name="Gautier V."/>
            <person name="Ament-Velasquez S.L."/>
            <person name="Kruys A."/>
            <person name="Hutchinson M.I."/>
            <person name="Powell A.J."/>
            <person name="Barry K."/>
            <person name="Miller A.N."/>
            <person name="Grigoriev I.V."/>
            <person name="Debuchy R."/>
            <person name="Gladieux P."/>
            <person name="Hiltunen Thoren M."/>
            <person name="Johannesson H."/>
        </authorList>
    </citation>
    <scope>NUCLEOTIDE SEQUENCE</scope>
    <source>
        <strain evidence="9">CBS 118394</strain>
    </source>
</reference>
<dbReference type="Proteomes" id="UP001283341">
    <property type="component" value="Unassembled WGS sequence"/>
</dbReference>
<protein>
    <recommendedName>
        <fullName evidence="8">Zn(2)-C6 fungal-type domain-containing protein</fullName>
    </recommendedName>
</protein>
<dbReference type="InterPro" id="IPR036864">
    <property type="entry name" value="Zn2-C6_fun-type_DNA-bd_sf"/>
</dbReference>
<dbReference type="Gene3D" id="4.10.240.10">
    <property type="entry name" value="Zn(2)-C6 fungal-type DNA-binding domain"/>
    <property type="match status" value="1"/>
</dbReference>
<reference evidence="9" key="2">
    <citation type="submission" date="2023-06" db="EMBL/GenBank/DDBJ databases">
        <authorList>
            <consortium name="Lawrence Berkeley National Laboratory"/>
            <person name="Haridas S."/>
            <person name="Hensen N."/>
            <person name="Bonometti L."/>
            <person name="Westerberg I."/>
            <person name="Brannstrom I.O."/>
            <person name="Guillou S."/>
            <person name="Cros-Aarteil S."/>
            <person name="Calhoun S."/>
            <person name="Kuo A."/>
            <person name="Mondo S."/>
            <person name="Pangilinan J."/>
            <person name="Riley R."/>
            <person name="Labutti K."/>
            <person name="Andreopoulos B."/>
            <person name="Lipzen A."/>
            <person name="Chen C."/>
            <person name="Yanf M."/>
            <person name="Daum C."/>
            <person name="Ng V."/>
            <person name="Clum A."/>
            <person name="Steindorff A."/>
            <person name="Ohm R."/>
            <person name="Martin F."/>
            <person name="Silar P."/>
            <person name="Natvig D."/>
            <person name="Lalanne C."/>
            <person name="Gautier V."/>
            <person name="Ament-Velasquez S.L."/>
            <person name="Kruys A."/>
            <person name="Hutchinson M.I."/>
            <person name="Powell A.J."/>
            <person name="Barry K."/>
            <person name="Miller A.N."/>
            <person name="Grigoriev I.V."/>
            <person name="Debuchy R."/>
            <person name="Gladieux P."/>
            <person name="Thoren M.H."/>
            <person name="Johannesson H."/>
        </authorList>
    </citation>
    <scope>NUCLEOTIDE SEQUENCE</scope>
    <source>
        <strain evidence="9">CBS 118394</strain>
    </source>
</reference>
<gene>
    <name evidence="9" type="ORF">B0H66DRAFT_515380</name>
</gene>
<comment type="caution">
    <text evidence="9">The sequence shown here is derived from an EMBL/GenBank/DDBJ whole genome shotgun (WGS) entry which is preliminary data.</text>
</comment>
<name>A0AAE0ICS7_9PEZI</name>
<feature type="region of interest" description="Disordered" evidence="7">
    <location>
        <begin position="1"/>
        <end position="30"/>
    </location>
</feature>
<proteinExistence type="predicted"/>
<keyword evidence="5" id="KW-0804">Transcription</keyword>
<dbReference type="SUPFAM" id="SSF57701">
    <property type="entry name" value="Zn2/Cys6 DNA-binding domain"/>
    <property type="match status" value="1"/>
</dbReference>
<dbReference type="EMBL" id="JAUEDM010000003">
    <property type="protein sequence ID" value="KAK3322734.1"/>
    <property type="molecule type" value="Genomic_DNA"/>
</dbReference>
<dbReference type="PROSITE" id="PS50048">
    <property type="entry name" value="ZN2_CY6_FUNGAL_2"/>
    <property type="match status" value="1"/>
</dbReference>
<evidence type="ECO:0000256" key="2">
    <source>
        <dbReference type="ARBA" id="ARBA00022833"/>
    </source>
</evidence>
<accession>A0AAE0ICS7</accession>
<dbReference type="SMART" id="SM00066">
    <property type="entry name" value="GAL4"/>
    <property type="match status" value="1"/>
</dbReference>
<dbReference type="PANTHER" id="PTHR36206:SF16">
    <property type="entry name" value="TRANSCRIPTION FACTOR DOMAIN-CONTAINING PROTEIN-RELATED"/>
    <property type="match status" value="1"/>
</dbReference>
<keyword evidence="2" id="KW-0862">Zinc</keyword>
<feature type="domain" description="Zn(2)-C6 fungal-type" evidence="8">
    <location>
        <begin position="31"/>
        <end position="59"/>
    </location>
</feature>
<dbReference type="InterPro" id="IPR021858">
    <property type="entry name" value="Fun_TF"/>
</dbReference>
<sequence>MTAQSSKITPAKRQAAVRKGTTGPRKNSKTGCRTCKIRRVRCDELRPACYRCVSTGRVCDGYGIWGGGGNAYGTAERLANIQAAQYARPQEEAALDFFRHKTSTKMPGVFRSNFWDTLVFQASFREPAVLHAVIALAATHKRSTYLGNGQYNKAIRHLRHHLEKKEDAYSLRVALISCMVFLCLDLLKGQFVTGRAHLQGGLQLLQELQERNGVHASFDNKSSSPNGSDREQAVISVRRPESVDDHLVEAFTRLNVQSALFGQGSEYLYQIGQNDNCGQQYKIPAVFDSLNTARRHLDILLNGVHLLSVQVSTTSVSSDLVRRKEHLQSSLVEWFTAFQSSLPKLSAGRTGAEQQRAYLGLPLLRLYHIMATIICATCLRESDETVFDSYTADFATILEQASDLWRRVARVMRLPTTAGGSGGCFLTPHPYGGGVDISFTVDMGFIPPLYYLALKCRVPKFRRYAIRFLEAAPHREGVWDGNVAAAVARRIMDVEEDGFYSGLCSSLDGHVDDYLGLCTGDRRLKGDDVPLVPGGRRIGKDVAVRLPERLGDGRVEIAYYMPGARSWYNGGGGDHEEGDGRWVTETVCVG</sequence>
<dbReference type="GO" id="GO:0008270">
    <property type="term" value="F:zinc ion binding"/>
    <property type="evidence" value="ECO:0007669"/>
    <property type="project" value="InterPro"/>
</dbReference>
<dbReference type="InterPro" id="IPR052360">
    <property type="entry name" value="Transcr_Regulatory_Proteins"/>
</dbReference>
<dbReference type="PROSITE" id="PS00463">
    <property type="entry name" value="ZN2_CY6_FUNGAL_1"/>
    <property type="match status" value="1"/>
</dbReference>
<keyword evidence="3" id="KW-0805">Transcription regulation</keyword>
<keyword evidence="1" id="KW-0479">Metal-binding</keyword>
<dbReference type="GO" id="GO:0003677">
    <property type="term" value="F:DNA binding"/>
    <property type="evidence" value="ECO:0007669"/>
    <property type="project" value="UniProtKB-KW"/>
</dbReference>
<evidence type="ECO:0000313" key="9">
    <source>
        <dbReference type="EMBL" id="KAK3322734.1"/>
    </source>
</evidence>
<evidence type="ECO:0000256" key="1">
    <source>
        <dbReference type="ARBA" id="ARBA00022723"/>
    </source>
</evidence>
<evidence type="ECO:0000256" key="5">
    <source>
        <dbReference type="ARBA" id="ARBA00023163"/>
    </source>
</evidence>
<evidence type="ECO:0000256" key="6">
    <source>
        <dbReference type="ARBA" id="ARBA00023242"/>
    </source>
</evidence>
<keyword evidence="10" id="KW-1185">Reference proteome</keyword>
<dbReference type="CDD" id="cd00067">
    <property type="entry name" value="GAL4"/>
    <property type="match status" value="1"/>
</dbReference>